<dbReference type="OrthoDB" id="5381276at2"/>
<evidence type="ECO:0000259" key="2">
    <source>
        <dbReference type="SMART" id="SM00458"/>
    </source>
</evidence>
<sequence length="195" mass="20359">MKSNKGWAAGLGAVVVSAGLMSGSFNPAVADDSAAASTRASTDAAPRSIVAQQFTLRLAADPRQVANVRGAGTDNGVPVIQYPWSGTANERWEADSALGGYYRFKSVNSDKCLNVAGSGTANGTQVIQYTCGNADNELWRFVPKGIGYQIVVKSSNKCLNVAGGLGVGNSLIQYDCTAQGAPNDVWLPVWEPNTI</sequence>
<dbReference type="Pfam" id="PF14200">
    <property type="entry name" value="RicinB_lectin_2"/>
    <property type="match status" value="1"/>
</dbReference>
<keyword evidence="1" id="KW-0732">Signal</keyword>
<feature type="signal peptide" evidence="1">
    <location>
        <begin position="1"/>
        <end position="30"/>
    </location>
</feature>
<dbReference type="SUPFAM" id="SSF50370">
    <property type="entry name" value="Ricin B-like lectins"/>
    <property type="match status" value="1"/>
</dbReference>
<dbReference type="InterPro" id="IPR035992">
    <property type="entry name" value="Ricin_B-like_lectins"/>
</dbReference>
<name>A0A1U9QWS7_STRNV</name>
<feature type="chain" id="PRO_5012301730" description="Ricin B lectin domain-containing protein" evidence="1">
    <location>
        <begin position="31"/>
        <end position="195"/>
    </location>
</feature>
<dbReference type="EMBL" id="CP018047">
    <property type="protein sequence ID" value="AQU68670.1"/>
    <property type="molecule type" value="Genomic_DNA"/>
</dbReference>
<dbReference type="KEGG" id="snw:BBN63_23155"/>
<dbReference type="Gene3D" id="2.80.10.50">
    <property type="match status" value="2"/>
</dbReference>
<keyword evidence="4" id="KW-1185">Reference proteome</keyword>
<dbReference type="SMART" id="SM00458">
    <property type="entry name" value="RICIN"/>
    <property type="match status" value="1"/>
</dbReference>
<dbReference type="CDD" id="cd00161">
    <property type="entry name" value="beta-trefoil_Ricin-like"/>
    <property type="match status" value="1"/>
</dbReference>
<protein>
    <recommendedName>
        <fullName evidence="2">Ricin B lectin domain-containing protein</fullName>
    </recommendedName>
</protein>
<dbReference type="InterPro" id="IPR000772">
    <property type="entry name" value="Ricin_B_lectin"/>
</dbReference>
<organism evidence="3 4">
    <name type="scientific">Streptomyces niveus</name>
    <name type="common">Streptomyces spheroides</name>
    <dbReference type="NCBI Taxonomy" id="193462"/>
    <lineage>
        <taxon>Bacteria</taxon>
        <taxon>Bacillati</taxon>
        <taxon>Actinomycetota</taxon>
        <taxon>Actinomycetes</taxon>
        <taxon>Kitasatosporales</taxon>
        <taxon>Streptomycetaceae</taxon>
        <taxon>Streptomyces</taxon>
    </lineage>
</organism>
<proteinExistence type="predicted"/>
<dbReference type="PROSITE" id="PS50231">
    <property type="entry name" value="RICIN_B_LECTIN"/>
    <property type="match status" value="1"/>
</dbReference>
<evidence type="ECO:0000256" key="1">
    <source>
        <dbReference type="SAM" id="SignalP"/>
    </source>
</evidence>
<evidence type="ECO:0000313" key="3">
    <source>
        <dbReference type="EMBL" id="AQU68670.1"/>
    </source>
</evidence>
<feature type="domain" description="Ricin B lectin" evidence="2">
    <location>
        <begin position="53"/>
        <end position="189"/>
    </location>
</feature>
<accession>A0A1U9QWS7</accession>
<evidence type="ECO:0000313" key="4">
    <source>
        <dbReference type="Proteomes" id="UP000189677"/>
    </source>
</evidence>
<dbReference type="Proteomes" id="UP000189677">
    <property type="component" value="Chromosome"/>
</dbReference>
<dbReference type="AlphaFoldDB" id="A0A1U9QWS7"/>
<reference evidence="3 4" key="1">
    <citation type="submission" date="2016-11" db="EMBL/GenBank/DDBJ databases">
        <title>Complete genome sequence of Streptomyces niveus SCSIO 3406.</title>
        <authorList>
            <person name="Zhu Q."/>
            <person name="Cheng W."/>
            <person name="Song Y."/>
            <person name="Li Q."/>
            <person name="Ju J."/>
        </authorList>
    </citation>
    <scope>NUCLEOTIDE SEQUENCE [LARGE SCALE GENOMIC DNA]</scope>
    <source>
        <strain evidence="3 4">SCSIO 3406</strain>
    </source>
</reference>
<gene>
    <name evidence="3" type="ORF">BBN63_23155</name>
</gene>
<dbReference type="RefSeq" id="WP_078077288.1">
    <property type="nucleotide sequence ID" value="NZ_CP018047.1"/>
</dbReference>